<evidence type="ECO:0000313" key="14">
    <source>
        <dbReference type="Proteomes" id="UP000481043"/>
    </source>
</evidence>
<dbReference type="EMBL" id="JAAIWM010000003">
    <property type="protein sequence ID" value="NEY72160.1"/>
    <property type="molecule type" value="Genomic_DNA"/>
</dbReference>
<evidence type="ECO:0000256" key="9">
    <source>
        <dbReference type="PIRSR" id="PIRSR001589-1"/>
    </source>
</evidence>
<dbReference type="EC" id="6.3.5.4" evidence="3"/>
<dbReference type="Gene3D" id="3.40.50.620">
    <property type="entry name" value="HUPs"/>
    <property type="match status" value="1"/>
</dbReference>
<dbReference type="Gene3D" id="3.60.20.10">
    <property type="entry name" value="Glutamine Phosphoribosylpyrophosphate, subunit 1, domain 1"/>
    <property type="match status" value="1"/>
</dbReference>
<dbReference type="PANTHER" id="PTHR43284:SF1">
    <property type="entry name" value="ASPARAGINE SYNTHETASE"/>
    <property type="match status" value="1"/>
</dbReference>
<dbReference type="GO" id="GO:0005524">
    <property type="term" value="F:ATP binding"/>
    <property type="evidence" value="ECO:0007669"/>
    <property type="project" value="UniProtKB-KW"/>
</dbReference>
<keyword evidence="7 9" id="KW-0315">Glutamine amidotransferase</keyword>
<evidence type="ECO:0000256" key="7">
    <source>
        <dbReference type="ARBA" id="ARBA00022962"/>
    </source>
</evidence>
<evidence type="ECO:0000256" key="5">
    <source>
        <dbReference type="ARBA" id="ARBA00022840"/>
    </source>
</evidence>
<evidence type="ECO:0000256" key="2">
    <source>
        <dbReference type="ARBA" id="ARBA00005752"/>
    </source>
</evidence>
<evidence type="ECO:0000256" key="3">
    <source>
        <dbReference type="ARBA" id="ARBA00012737"/>
    </source>
</evidence>
<keyword evidence="5 10" id="KW-0067">ATP-binding</keyword>
<dbReference type="InterPro" id="IPR051786">
    <property type="entry name" value="ASN_synthetase/amidase"/>
</dbReference>
<dbReference type="GO" id="GO:0006529">
    <property type="term" value="P:asparagine biosynthetic process"/>
    <property type="evidence" value="ECO:0007669"/>
    <property type="project" value="UniProtKB-KW"/>
</dbReference>
<reference evidence="13 14" key="1">
    <citation type="submission" date="2020-02" db="EMBL/GenBank/DDBJ databases">
        <title>Bacillus aquiflavi sp. nov., isolated from yellow water of strong flavor Chinese baijiu in Yibin region of China.</title>
        <authorList>
            <person name="Xie J."/>
        </authorList>
    </citation>
    <scope>NUCLEOTIDE SEQUENCE [LARGE SCALE GENOMIC DNA]</scope>
    <source>
        <strain evidence="13 14">SA4</strain>
    </source>
</reference>
<keyword evidence="14" id="KW-1185">Reference proteome</keyword>
<feature type="binding site" evidence="10">
    <location>
        <begin position="359"/>
        <end position="360"/>
    </location>
    <ligand>
        <name>ATP</name>
        <dbReference type="ChEBI" id="CHEBI:30616"/>
    </ligand>
</feature>
<dbReference type="GO" id="GO:0005829">
    <property type="term" value="C:cytosol"/>
    <property type="evidence" value="ECO:0007669"/>
    <property type="project" value="TreeGrafter"/>
</dbReference>
<evidence type="ECO:0000256" key="1">
    <source>
        <dbReference type="ARBA" id="ARBA00005187"/>
    </source>
</evidence>
<dbReference type="RefSeq" id="WP_163179624.1">
    <property type="nucleotide sequence ID" value="NZ_JAAIWM010000003.1"/>
</dbReference>
<dbReference type="SUPFAM" id="SSF52402">
    <property type="entry name" value="Adenine nucleotide alpha hydrolases-like"/>
    <property type="match status" value="1"/>
</dbReference>
<dbReference type="Pfam" id="PF13537">
    <property type="entry name" value="GATase_7"/>
    <property type="match status" value="1"/>
</dbReference>
<dbReference type="Pfam" id="PF00733">
    <property type="entry name" value="Asn_synthase"/>
    <property type="match status" value="1"/>
</dbReference>
<keyword evidence="13" id="KW-0436">Ligase</keyword>
<comment type="catalytic activity">
    <reaction evidence="8">
        <text>L-aspartate + L-glutamine + ATP + H2O = L-asparagine + L-glutamate + AMP + diphosphate + H(+)</text>
        <dbReference type="Rhea" id="RHEA:12228"/>
        <dbReference type="ChEBI" id="CHEBI:15377"/>
        <dbReference type="ChEBI" id="CHEBI:15378"/>
        <dbReference type="ChEBI" id="CHEBI:29985"/>
        <dbReference type="ChEBI" id="CHEBI:29991"/>
        <dbReference type="ChEBI" id="CHEBI:30616"/>
        <dbReference type="ChEBI" id="CHEBI:33019"/>
        <dbReference type="ChEBI" id="CHEBI:58048"/>
        <dbReference type="ChEBI" id="CHEBI:58359"/>
        <dbReference type="ChEBI" id="CHEBI:456215"/>
        <dbReference type="EC" id="6.3.5.4"/>
    </reaction>
</comment>
<sequence>MCGFIACIYDVNRFEDRHHDVKKMSAAIKHRGPDQEGHYQDAHVDLLFRRLSIIDLESGTQPLSYDNERYWIVFNGEIYNYMELREKLVFSGYQFETHSDTEVIVALFSKIGKDVVHELRGMFSFVIWDQVEKTLFGARDQFGIKPLYYKENEDCLLFASEKKSLLDEEDGRHLNLQSIQHYLTYQYVPEPTTMIQTIKRMEPGHYFIKKLGSKMETFQYHKVSFQPFSNNEEILFKKVRETIFDSVEKHLTSDVPVGSFLSGGIDSTIIAAVAKEFSPNLRTFSIGFENEGYSELEVAKETARKLGIINHSIYINVEDFKRELPKIVWHLDDPLADPATIPLYFLAKEARNYVKVVLSGEGADELFGGYNIYREPHSLMPFQYIPENLKMLLLKGAESLPYGMRGKSLIERGCTPIEERYIGNAKMFNEQEKMKLLRNYQPNLHYKNITSPYYDQARAYDPVTKMQYIDIHTWLRGDILLKADKMSMANSLELRVPFLDREVLKVAESIPSHFKINEGTTKWVLRKAFEDLVPSHVVNRKKLGFPVPIRVWLKNELYDWAIQIIGESETDHLFYKPFIYELLDEHALGKHDHSRKIWTVLMFMLWHQVFIEGKYQFIDHNESTREYSMQ</sequence>
<evidence type="ECO:0000313" key="13">
    <source>
        <dbReference type="EMBL" id="NEY72160.1"/>
    </source>
</evidence>
<dbReference type="GO" id="GO:0004066">
    <property type="term" value="F:asparagine synthase (glutamine-hydrolyzing) activity"/>
    <property type="evidence" value="ECO:0007669"/>
    <property type="project" value="UniProtKB-EC"/>
</dbReference>
<dbReference type="InterPro" id="IPR029055">
    <property type="entry name" value="Ntn_hydrolases_N"/>
</dbReference>
<keyword evidence="6 9" id="KW-0061">Asparagine biosynthesis</keyword>
<evidence type="ECO:0000256" key="10">
    <source>
        <dbReference type="PIRSR" id="PIRSR001589-2"/>
    </source>
</evidence>
<evidence type="ECO:0000256" key="11">
    <source>
        <dbReference type="PIRSR" id="PIRSR001589-3"/>
    </source>
</evidence>
<dbReference type="CDD" id="cd00712">
    <property type="entry name" value="AsnB"/>
    <property type="match status" value="1"/>
</dbReference>
<organism evidence="13 14">
    <name type="scientific">Bacillus mesophilus</name>
    <dbReference type="NCBI Taxonomy" id="1808955"/>
    <lineage>
        <taxon>Bacteria</taxon>
        <taxon>Bacillati</taxon>
        <taxon>Bacillota</taxon>
        <taxon>Bacilli</taxon>
        <taxon>Bacillales</taxon>
        <taxon>Bacillaceae</taxon>
        <taxon>Bacillus</taxon>
    </lineage>
</organism>
<keyword evidence="4 10" id="KW-0547">Nucleotide-binding</keyword>
<evidence type="ECO:0000256" key="4">
    <source>
        <dbReference type="ARBA" id="ARBA00022741"/>
    </source>
</evidence>
<dbReference type="InterPro" id="IPR017932">
    <property type="entry name" value="GATase_2_dom"/>
</dbReference>
<feature type="active site" description="For GATase activity" evidence="9">
    <location>
        <position position="2"/>
    </location>
</feature>
<proteinExistence type="inferred from homology"/>
<dbReference type="PIRSF" id="PIRSF001589">
    <property type="entry name" value="Asn_synthetase_glu-h"/>
    <property type="match status" value="1"/>
</dbReference>
<dbReference type="NCBIfam" id="TIGR01536">
    <property type="entry name" value="asn_synth_AEB"/>
    <property type="match status" value="1"/>
</dbReference>
<feature type="binding site" evidence="10">
    <location>
        <position position="286"/>
    </location>
    <ligand>
        <name>ATP</name>
        <dbReference type="ChEBI" id="CHEBI:30616"/>
    </ligand>
</feature>
<dbReference type="AlphaFoldDB" id="A0A6M0Q9G0"/>
<dbReference type="InterPro" id="IPR033738">
    <property type="entry name" value="AsnB_N"/>
</dbReference>
<comment type="similarity">
    <text evidence="2">Belongs to the asparagine synthetase family.</text>
</comment>
<evidence type="ECO:0000256" key="6">
    <source>
        <dbReference type="ARBA" id="ARBA00022888"/>
    </source>
</evidence>
<dbReference type="CDD" id="cd01991">
    <property type="entry name" value="Asn_synthase_B_C"/>
    <property type="match status" value="1"/>
</dbReference>
<feature type="binding site" evidence="10">
    <location>
        <position position="100"/>
    </location>
    <ligand>
        <name>L-glutamine</name>
        <dbReference type="ChEBI" id="CHEBI:58359"/>
    </ligand>
</feature>
<evidence type="ECO:0000259" key="12">
    <source>
        <dbReference type="PROSITE" id="PS51278"/>
    </source>
</evidence>
<dbReference type="SUPFAM" id="SSF56235">
    <property type="entry name" value="N-terminal nucleophile aminohydrolases (Ntn hydrolases)"/>
    <property type="match status" value="1"/>
</dbReference>
<comment type="caution">
    <text evidence="13">The sequence shown here is derived from an EMBL/GenBank/DDBJ whole genome shotgun (WGS) entry which is preliminary data.</text>
</comment>
<protein>
    <recommendedName>
        <fullName evidence="3">asparagine synthase (glutamine-hydrolyzing)</fullName>
        <ecNumber evidence="3">6.3.5.4</ecNumber>
    </recommendedName>
</protein>
<dbReference type="PANTHER" id="PTHR43284">
    <property type="entry name" value="ASPARAGINE SYNTHETASE (GLUTAMINE-HYDROLYZING)"/>
    <property type="match status" value="1"/>
</dbReference>
<dbReference type="InterPro" id="IPR006426">
    <property type="entry name" value="Asn_synth_AEB"/>
</dbReference>
<accession>A0A6M0Q9G0</accession>
<comment type="pathway">
    <text evidence="1">Amino-acid biosynthesis; L-asparagine biosynthesis; L-asparagine from L-aspartate (L-Gln route): step 1/1.</text>
</comment>
<feature type="site" description="Important for beta-aspartyl-AMP intermediate formation" evidence="11">
    <location>
        <position position="361"/>
    </location>
</feature>
<dbReference type="InterPro" id="IPR001962">
    <property type="entry name" value="Asn_synthase"/>
</dbReference>
<dbReference type="InterPro" id="IPR014729">
    <property type="entry name" value="Rossmann-like_a/b/a_fold"/>
</dbReference>
<dbReference type="PROSITE" id="PS51278">
    <property type="entry name" value="GATASE_TYPE_2"/>
    <property type="match status" value="1"/>
</dbReference>
<gene>
    <name evidence="13" type="primary">asnB</name>
    <name evidence="13" type="ORF">G4D63_10525</name>
</gene>
<evidence type="ECO:0000256" key="8">
    <source>
        <dbReference type="ARBA" id="ARBA00048741"/>
    </source>
</evidence>
<keyword evidence="9" id="KW-0028">Amino-acid biosynthesis</keyword>
<feature type="domain" description="Glutamine amidotransferase type-2" evidence="12">
    <location>
        <begin position="2"/>
        <end position="212"/>
    </location>
</feature>
<dbReference type="Proteomes" id="UP000481043">
    <property type="component" value="Unassembled WGS sequence"/>
</dbReference>
<name>A0A6M0Q9G0_9BACI</name>